<name>A0ACA9MZE7_9GLOM</name>
<reference evidence="1" key="1">
    <citation type="submission" date="2021-06" db="EMBL/GenBank/DDBJ databases">
        <authorList>
            <person name="Kallberg Y."/>
            <person name="Tangrot J."/>
            <person name="Rosling A."/>
        </authorList>
    </citation>
    <scope>NUCLEOTIDE SEQUENCE</scope>
    <source>
        <strain evidence="1">CL356</strain>
    </source>
</reference>
<evidence type="ECO:0000313" key="1">
    <source>
        <dbReference type="EMBL" id="CAG8624245.1"/>
    </source>
</evidence>
<protein>
    <submittedName>
        <fullName evidence="1">16749_t:CDS:1</fullName>
    </submittedName>
</protein>
<dbReference type="EMBL" id="CAJVPT010017158">
    <property type="protein sequence ID" value="CAG8624245.1"/>
    <property type="molecule type" value="Genomic_DNA"/>
</dbReference>
<comment type="caution">
    <text evidence="1">The sequence shown here is derived from an EMBL/GenBank/DDBJ whole genome shotgun (WGS) entry which is preliminary data.</text>
</comment>
<sequence>MSYVRHADTASALDAILDAKANSLVVIDFYANWCQPCHAISPVIDAYSKTVSVYAYITFSWVSDTIFKYPHVTFVKVDTEKLQDVAKKYNVKAMPTFHFIRDRKIVDTVLGADKEEIRGAIARHAGSSVASTSSSAETSDVSLLEFVDRPQINCLNELSEHTLKSILTGHSRNTSESYLESDTDEQLLLNIPFNQTVRVRGIAIQSKDSSRAPKLIKIQVNNPNVGFEDLQDAVEPQVAQIIELTEELTSTGKMIPLRFETRNRRG</sequence>
<dbReference type="Proteomes" id="UP000789525">
    <property type="component" value="Unassembled WGS sequence"/>
</dbReference>
<proteinExistence type="predicted"/>
<accession>A0ACA9MZE7</accession>
<keyword evidence="2" id="KW-1185">Reference proteome</keyword>
<gene>
    <name evidence="1" type="ORF">ACOLOM_LOCUS7433</name>
</gene>
<organism evidence="1 2">
    <name type="scientific">Acaulospora colombiana</name>
    <dbReference type="NCBI Taxonomy" id="27376"/>
    <lineage>
        <taxon>Eukaryota</taxon>
        <taxon>Fungi</taxon>
        <taxon>Fungi incertae sedis</taxon>
        <taxon>Mucoromycota</taxon>
        <taxon>Glomeromycotina</taxon>
        <taxon>Glomeromycetes</taxon>
        <taxon>Diversisporales</taxon>
        <taxon>Acaulosporaceae</taxon>
        <taxon>Acaulospora</taxon>
    </lineage>
</organism>
<evidence type="ECO:0000313" key="2">
    <source>
        <dbReference type="Proteomes" id="UP000789525"/>
    </source>
</evidence>